<organism evidence="1 2">
    <name type="scientific">Lachancea fermentati</name>
    <name type="common">Zygosaccharomyces fermentati</name>
    <dbReference type="NCBI Taxonomy" id="4955"/>
    <lineage>
        <taxon>Eukaryota</taxon>
        <taxon>Fungi</taxon>
        <taxon>Dikarya</taxon>
        <taxon>Ascomycota</taxon>
        <taxon>Saccharomycotina</taxon>
        <taxon>Saccharomycetes</taxon>
        <taxon>Saccharomycetales</taxon>
        <taxon>Saccharomycetaceae</taxon>
        <taxon>Lachancea</taxon>
    </lineage>
</organism>
<dbReference type="OrthoDB" id="4070435at2759"/>
<accession>A0A1G4MIT3</accession>
<dbReference type="Proteomes" id="UP000190831">
    <property type="component" value="Chromosome G"/>
</dbReference>
<protein>
    <submittedName>
        <fullName evidence="1">LAFE_0G17722g1_1</fullName>
    </submittedName>
</protein>
<evidence type="ECO:0000313" key="1">
    <source>
        <dbReference type="EMBL" id="SCW03765.1"/>
    </source>
</evidence>
<sequence length="1169" mass="132439">MTYTYGMNELDAVYKAAKGQWFDISEGSMFDSQGVSTLEYLQRDKIIPSACPNYCLSVNISLEYQKLNSLTDTFVTDVKSLMPLDQLHDEFGLGMERDPETLDDSDLEILAEQSGYTKAGSIPKKFGGDSLSATVVVNEDTIHLLGSSDEYTCPSYVTDCKVLKGCKKNEDDLVLMTTDNEKLCAIIFDENLKPVIIQWWNLAVEGDTRGTWRIAIDHKGGQFGLFSNTLVKFFKRRDRFHCELVNNLYFEESRILSCCFLQGKDFNDHSMMFLSVLRLQRLIYCICEWDSFQEEKKEVYPLTLLSGEVTQLVLPLNQNRCLLWTKNDVQLVSANQIMSGDPSFRSLDRSIFGTPMESYFEDPELLSKLQNSHPDLSQFTHCSVFATSNGALCCCLVDSNDEIRFLGLTRFKGLKNIFKASNDGLEFDQYRVFISSFGKVFELILDLTGIGIFSKDYKIPSLKNICKRRTVDAGYPNSETLMLLTSARRPRDDASELWLTSQSTLSHLTPDGYTQSVTCLVTLKSFEEYNMIHVVEINNLDDFWKSQFQDHPDTLNSHDILLIGTNMSSESRAFLINPEYQTLCEGIVELDDILPNNSTGSLLFFISAKKVVQVSKSSIFVDNLEDGSEWHKSPQWEIDGAIHCGQRVVVWNKLKSCLLLIDDINMEGDLMSFELQCPLNSKFQVITDVSFLEEGNDTSLLVACSGILYIYRCGSMMSNDILPTRILDSFKAHFLATHGHQVVISNQDGEIFVKYEVGVLSSEAFYKINPIPRAREPYELRFYGQDTCLLFTPKDLKLLNFENRGLQPITFPDRRKTSSIIEVKVSKGLIFVLFNDGLEIVKTSYVTRAPKSIVVKSTRSIGKKYVFLRKINRMLIMDTQKKTMDCAKLENGKLMSLDSRALRNFETISDIMELQDETSVTSLVISGSEQKGDEHSTLPMTKIIQIIPRPGRLSIKELLKKRLTESLRLSLKAISSRLFWAVGDKTATLVEYADGDLQINREFKLESNEIRSFDAIHDLIVVISTNSDIICEKKMMNGDWVRLDGYDRATSTLYDVRIVGKGYIVISAEKEEFKSSPGVLLLFKIENDTLECCSTVSFPSLIKDYQYCPKTGRMYVLLSDGSIEILKAASLPFPNDDLTLHQTVPTSADIPSQIGCWPMNKWNITSSHI</sequence>
<evidence type="ECO:0000313" key="2">
    <source>
        <dbReference type="Proteomes" id="UP000190831"/>
    </source>
</evidence>
<proteinExistence type="predicted"/>
<name>A0A1G4MIT3_LACFM</name>
<gene>
    <name evidence="1" type="ORF">LAFE_0G17722G</name>
</gene>
<dbReference type="EMBL" id="LT598486">
    <property type="protein sequence ID" value="SCW03765.1"/>
    <property type="molecule type" value="Genomic_DNA"/>
</dbReference>
<dbReference type="AlphaFoldDB" id="A0A1G4MIT3"/>
<dbReference type="OMA" id="DCKTIRH"/>
<keyword evidence="2" id="KW-1185">Reference proteome</keyword>
<dbReference type="STRING" id="4955.A0A1G4MIT3"/>
<reference evidence="1 2" key="1">
    <citation type="submission" date="2016-03" db="EMBL/GenBank/DDBJ databases">
        <authorList>
            <person name="Devillers H."/>
        </authorList>
    </citation>
    <scope>NUCLEOTIDE SEQUENCE [LARGE SCALE GENOMIC DNA]</scope>
    <source>
        <strain evidence="1">CBS 6772</strain>
    </source>
</reference>